<accession>A0ABW6JSY8</accession>
<proteinExistence type="predicted"/>
<dbReference type="SUPFAM" id="SSF52833">
    <property type="entry name" value="Thioredoxin-like"/>
    <property type="match status" value="1"/>
</dbReference>
<reference evidence="2 3" key="1">
    <citation type="submission" date="2024-08" db="EMBL/GenBank/DDBJ databases">
        <title>Two novel Cytobacillus novel species.</title>
        <authorList>
            <person name="Liu G."/>
        </authorList>
    </citation>
    <scope>NUCLEOTIDE SEQUENCE [LARGE SCALE GENOMIC DNA]</scope>
    <source>
        <strain evidence="2 3">FJAT-53684</strain>
    </source>
</reference>
<dbReference type="RefSeq" id="WP_389214286.1">
    <property type="nucleotide sequence ID" value="NZ_JBIACJ010000001.1"/>
</dbReference>
<dbReference type="Pfam" id="PF10262">
    <property type="entry name" value="Rdx"/>
    <property type="match status" value="1"/>
</dbReference>
<protein>
    <submittedName>
        <fullName evidence="2">Rdx family protein</fullName>
    </submittedName>
</protein>
<gene>
    <name evidence="2" type="ORF">ACFYKT_01240</name>
</gene>
<evidence type="ECO:0000256" key="1">
    <source>
        <dbReference type="ARBA" id="ARBA00023284"/>
    </source>
</evidence>
<dbReference type="InterPro" id="IPR011893">
    <property type="entry name" value="Selenoprotein_Rdx-typ"/>
</dbReference>
<sequence>MKTYEVKIEFCMQCNYAPKAASFAEELFTHFRSNITKMELIPGSSGEFEVTVNGEKIYSKDEIGLFPKSQDIIEKMQE</sequence>
<evidence type="ECO:0000313" key="2">
    <source>
        <dbReference type="EMBL" id="MFE8694976.1"/>
    </source>
</evidence>
<dbReference type="EMBL" id="JBIACJ010000001">
    <property type="protein sequence ID" value="MFE8694976.1"/>
    <property type="molecule type" value="Genomic_DNA"/>
</dbReference>
<name>A0ABW6JSY8_9BACI</name>
<keyword evidence="1" id="KW-0676">Redox-active center</keyword>
<organism evidence="2 3">
    <name type="scientific">Cytobacillus mangrovibacter</name>
    <dbReference type="NCBI Taxonomy" id="3299024"/>
    <lineage>
        <taxon>Bacteria</taxon>
        <taxon>Bacillati</taxon>
        <taxon>Bacillota</taxon>
        <taxon>Bacilli</taxon>
        <taxon>Bacillales</taxon>
        <taxon>Bacillaceae</taxon>
        <taxon>Cytobacillus</taxon>
    </lineage>
</organism>
<evidence type="ECO:0000313" key="3">
    <source>
        <dbReference type="Proteomes" id="UP001601058"/>
    </source>
</evidence>
<dbReference type="InterPro" id="IPR036249">
    <property type="entry name" value="Thioredoxin-like_sf"/>
</dbReference>
<comment type="caution">
    <text evidence="2">The sequence shown here is derived from an EMBL/GenBank/DDBJ whole genome shotgun (WGS) entry which is preliminary data.</text>
</comment>
<dbReference type="Gene3D" id="3.40.30.10">
    <property type="entry name" value="Glutaredoxin"/>
    <property type="match status" value="1"/>
</dbReference>
<dbReference type="NCBIfam" id="TIGR02174">
    <property type="entry name" value="CXXU_selWTH"/>
    <property type="match status" value="1"/>
</dbReference>
<keyword evidence="3" id="KW-1185">Reference proteome</keyword>
<dbReference type="Proteomes" id="UP001601058">
    <property type="component" value="Unassembled WGS sequence"/>
</dbReference>